<name>A0A0D2YDP8_FUSOF</name>
<reference evidence="3" key="1">
    <citation type="journal article" date="2012" name="Mol. Plant Microbe Interact.">
        <title>A highly conserved effector in Fusarium oxysporum is required for full virulence on Arabidopsis.</title>
        <authorList>
            <person name="Thatcher L.F."/>
            <person name="Gardiner D.M."/>
            <person name="Kazan K."/>
            <person name="Manners J."/>
        </authorList>
    </citation>
    <scope>NUCLEOTIDE SEQUENCE [LARGE SCALE GENOMIC DNA]</scope>
    <source>
        <strain evidence="3">Fo5176</strain>
    </source>
</reference>
<keyword evidence="1" id="KW-0472">Membrane</keyword>
<keyword evidence="1" id="KW-0812">Transmembrane</keyword>
<proteinExistence type="predicted"/>
<feature type="transmembrane region" description="Helical" evidence="1">
    <location>
        <begin position="57"/>
        <end position="75"/>
    </location>
</feature>
<sequence>MTLPMSCICEGNLVLGVDDRVLYHSLRCWDLRRRAQSIGSTKGICADFFRSGYAATIFYAPMALIVKLALLFISYESSEMSIRKP</sequence>
<dbReference type="Proteomes" id="UP000002489">
    <property type="component" value="Unassembled WGS sequence"/>
</dbReference>
<accession>A0A0D2YDP8</accession>
<evidence type="ECO:0000313" key="2">
    <source>
        <dbReference type="EnsemblFungi" id="FOXG_14432P0"/>
    </source>
</evidence>
<protein>
    <submittedName>
        <fullName evidence="2">Uncharacterized protein</fullName>
    </submittedName>
</protein>
<keyword evidence="1" id="KW-1133">Transmembrane helix</keyword>
<reference evidence="2" key="2">
    <citation type="submission" date="2025-08" db="UniProtKB">
        <authorList>
            <consortium name="EnsemblFungi"/>
        </authorList>
    </citation>
    <scope>IDENTIFICATION</scope>
    <source>
        <strain evidence="2">4287 / CBS 123668 / FGSC 9935 / NRRL 34936</strain>
    </source>
</reference>
<evidence type="ECO:0000313" key="3">
    <source>
        <dbReference type="Proteomes" id="UP000002489"/>
    </source>
</evidence>
<organism evidence="2 3">
    <name type="scientific">Fusarium oxysporum (strain Fo5176)</name>
    <name type="common">Fusarium vascular wilt</name>
    <dbReference type="NCBI Taxonomy" id="660025"/>
    <lineage>
        <taxon>Eukaryota</taxon>
        <taxon>Fungi</taxon>
        <taxon>Dikarya</taxon>
        <taxon>Ascomycota</taxon>
        <taxon>Pezizomycotina</taxon>
        <taxon>Sordariomycetes</taxon>
        <taxon>Hypocreomycetidae</taxon>
        <taxon>Hypocreales</taxon>
        <taxon>Nectriaceae</taxon>
        <taxon>Fusarium</taxon>
        <taxon>Fusarium oxysporum species complex</taxon>
    </lineage>
</organism>
<dbReference type="AlphaFoldDB" id="A0A0D2YDP8"/>
<evidence type="ECO:0000256" key="1">
    <source>
        <dbReference type="SAM" id="Phobius"/>
    </source>
</evidence>
<dbReference type="EnsemblFungi" id="FOXG_14432T0">
    <property type="protein sequence ID" value="FOXG_14432P0"/>
    <property type="gene ID" value="FOXG_14432"/>
</dbReference>